<proteinExistence type="predicted"/>
<evidence type="ECO:0000259" key="1">
    <source>
        <dbReference type="Pfam" id="PF14028"/>
    </source>
</evidence>
<dbReference type="EMBL" id="CP024915">
    <property type="protein sequence ID" value="AUZ88715.1"/>
    <property type="molecule type" value="Genomic_DNA"/>
</dbReference>
<dbReference type="InterPro" id="IPR023809">
    <property type="entry name" value="Thiopep_bacteriocin_synth_dom"/>
</dbReference>
<dbReference type="RefSeq" id="WP_133081529.1">
    <property type="nucleotide sequence ID" value="NZ_CP024915.1"/>
</dbReference>
<dbReference type="AlphaFoldDB" id="A0A2L0UHJ7"/>
<accession>A0A2L0UHJ7</accession>
<gene>
    <name evidence="2" type="ORF">CVO76_14475</name>
</gene>
<feature type="domain" description="Thiopeptide-type bacteriocin biosynthesis" evidence="1">
    <location>
        <begin position="19"/>
        <end position="304"/>
    </location>
</feature>
<dbReference type="Proteomes" id="UP000239187">
    <property type="component" value="Chromosome"/>
</dbReference>
<reference evidence="2 3" key="1">
    <citation type="submission" date="2017-11" db="EMBL/GenBank/DDBJ databases">
        <title>Draft genome of Arthrobacter agilis strain UMCV2, a plant growth-promoting rhizobacterium and biocontrol capacity of phytopathogenic fungi.</title>
        <authorList>
            <person name="Martinez-Camara R."/>
            <person name="Santoyo G."/>
            <person name="Moreno-Hagelsieb G."/>
            <person name="Valencia-Cantero E."/>
        </authorList>
    </citation>
    <scope>NUCLEOTIDE SEQUENCE [LARGE SCALE GENOMIC DNA]</scope>
    <source>
        <strain evidence="2 3">UMCV2</strain>
    </source>
</reference>
<name>A0A2L0UHJ7_9MICC</name>
<protein>
    <recommendedName>
        <fullName evidence="1">Thiopeptide-type bacteriocin biosynthesis domain-containing protein</fullName>
    </recommendedName>
</protein>
<evidence type="ECO:0000313" key="3">
    <source>
        <dbReference type="Proteomes" id="UP000239187"/>
    </source>
</evidence>
<organism evidence="2 3">
    <name type="scientific">Arthrobacter agilis</name>
    <dbReference type="NCBI Taxonomy" id="37921"/>
    <lineage>
        <taxon>Bacteria</taxon>
        <taxon>Bacillati</taxon>
        <taxon>Actinomycetota</taxon>
        <taxon>Actinomycetes</taxon>
        <taxon>Micrococcales</taxon>
        <taxon>Micrococcaceae</taxon>
        <taxon>Arthrobacter</taxon>
    </lineage>
</organism>
<evidence type="ECO:0000313" key="2">
    <source>
        <dbReference type="EMBL" id="AUZ88715.1"/>
    </source>
</evidence>
<dbReference type="Pfam" id="PF14028">
    <property type="entry name" value="Lant_dehydr_C"/>
    <property type="match status" value="1"/>
</dbReference>
<sequence>MSQVTAVRTASRTTVSTQWWHLSLSTGGFDVADGIIEELVTPLVAQAQALGAKRWYFTRCEDASTGVVSQVRLSIHAHPRVLERLRAFQRALQVRSARTLPLLAVRQQFTSPAGNTYYSGGQEMADPQLEANLVKYGGVEGLDLAEEVFELSSELAVWANQRFPRIHGRSALGALVLFDAAQSMMRGPRSAGWPDRRRLSWDFYWDSHLRTCTADVGPRAAGVREAMTAQVASKASGFHALMAATAAESAVLNWRRRWYRALDTYLYRADKVRVSRSAQHLTVYQAHMALNRLGFVAREEAALGLYARTWKPQVVMMNGTRNPQ</sequence>